<accession>A0A918VTM2</accession>
<name>A0A918VTM2_9FLAO</name>
<protein>
    <submittedName>
        <fullName evidence="1">T9SS C-terminal target domain-containing protein</fullName>
    </submittedName>
</protein>
<reference evidence="1" key="2">
    <citation type="submission" date="2020-09" db="EMBL/GenBank/DDBJ databases">
        <authorList>
            <person name="Sun Q."/>
            <person name="Kim S."/>
        </authorList>
    </citation>
    <scope>NUCLEOTIDE SEQUENCE</scope>
    <source>
        <strain evidence="1">KCTC 12719</strain>
    </source>
</reference>
<comment type="caution">
    <text evidence="1">The sequence shown here is derived from an EMBL/GenBank/DDBJ whole genome shotgun (WGS) entry which is preliminary data.</text>
</comment>
<gene>
    <name evidence="1" type="ORF">GCM10007103_06630</name>
</gene>
<evidence type="ECO:0000313" key="1">
    <source>
        <dbReference type="EMBL" id="GHA27852.1"/>
    </source>
</evidence>
<dbReference type="EMBL" id="BMXB01000001">
    <property type="protein sequence ID" value="GHA27852.1"/>
    <property type="molecule type" value="Genomic_DNA"/>
</dbReference>
<dbReference type="NCBIfam" id="NF038133">
    <property type="entry name" value="choice_anch_L"/>
    <property type="match status" value="1"/>
</dbReference>
<keyword evidence="2" id="KW-1185">Reference proteome</keyword>
<dbReference type="InterPro" id="IPR026341">
    <property type="entry name" value="T9SS_type_B"/>
</dbReference>
<sequence>MLIMACAMGYGQTVSVDDSTRDPSGLVNALLDNACVEVSNIDLSSDKSVAYFNNNGGEFPISEGVIIRSGEAKLTEGKYTGKNVSSQENNYRDADLERINSDEGQSAVITDVAFLEFDFVPLSSNFNFNFLFASNEYGEWQCVSSDVFAFLLTDLSTGETINLAVVPETETPVSVRTIKDDTYNASCESDYPELFSSYQVDNPSASTVNMRGYTQVMNASADITPGKPYRIRLVIGDSNDANFDSAIFLEAGSFNANVDLGPDRSFCQGDAYTIETGLDTNMYAHSWTYNGAVISGESANSLNVNKTGTFGVRVTKNGTSCLVTDEVVFSNLDVSNPVDLTVCDNGSGIYYYDLTQNNAAALGVDPKEYDVFYYTSFTRITNNIPVPPTELNNFRSSGNQKILIKLVNKFTGNTCDAVYDFQLLVNDPVEANKPDPVEECFVPGSAVEVDLTQTRDQILGTQDPAAYEVSYFSLREDAEKNKKRIETPEQYQVAKGQKSKTIWARVQDLNMPECTATVSFEVILNDMPPVDSLEDVVECVQYILPEITHGNYFTQSGGMGKALFAGDIIDETSVIYIFNGPDENGCTNESSFRVTIIEDYSIGEKYCGSFTVPSPPEGAFYSQPGGPEGTGTELLPGTVITENGPIYFYAEIEGTFCREETFNITILPLPPVDEPENVVTCTSYKLPALQNGDYFTAPGGKGKKFTAGQVLIASQTLYVFSNNGTCTNEHTFQVTITPKYENVVACGSYELPVPEVGSYFTEAFGKGKEIPAGSFITTSQTLYYYAETTSAKNCTDNLSFNITIIPIPEVDMLQDVLVCENELFELPELTHGGYFTEANRAGTQLFAGNIIDTTSTIYINNEENGCFNESSFVVEIRPLPKVENFTDIYTCAAYELPVLRYGSYYTKPGGKGTLVNGGEIITTTQTLYVYSAWEDLTSCFSENGFTIYVEGIDVDEYEDVSVCDSYILPQITKGNYFTESNGRGTKLKAGDAVTSTQRIYVFSSNGTRFICTDETSFMVTVTETPPLPDYAPVESCDSYTLPVLSQEEYNVSYYWSPGGEAELSAEERTISVPGNHTVYVYATAKENASCINEKKIEITVYPLLELDIKGGTICRNPETGEVESEYLLKSNLDPLEFEVLWFLEDKLMHVGPEYSVSQEGEYYVETLKLNPEIGASCNYASTSVTVLESAKPIISAAVTAPFEDVAVITISVDRGFGQYEYQLNNGEFQESNEFRDVPSGVHTITVRGVSGNCGQATAEVVVLKYPKYFTPNGDGYFETWTIPDLLDHPEARISVFDRYGKLLKVFPPTDSWDGYFHGRAMPSDDYWFKVSFDHEGVPKEFKSHFTLMRK</sequence>
<dbReference type="Pfam" id="PF13585">
    <property type="entry name" value="CHU_C"/>
    <property type="match status" value="1"/>
</dbReference>
<dbReference type="Proteomes" id="UP000610456">
    <property type="component" value="Unassembled WGS sequence"/>
</dbReference>
<reference evidence="1" key="1">
    <citation type="journal article" date="2014" name="Int. J. Syst. Evol. Microbiol.">
        <title>Complete genome sequence of Corynebacterium casei LMG S-19264T (=DSM 44701T), isolated from a smear-ripened cheese.</title>
        <authorList>
            <consortium name="US DOE Joint Genome Institute (JGI-PGF)"/>
            <person name="Walter F."/>
            <person name="Albersmeier A."/>
            <person name="Kalinowski J."/>
            <person name="Ruckert C."/>
        </authorList>
    </citation>
    <scope>NUCLEOTIDE SEQUENCE</scope>
    <source>
        <strain evidence="1">KCTC 12719</strain>
    </source>
</reference>
<dbReference type="NCBIfam" id="TIGR04131">
    <property type="entry name" value="Bac_Flav_CTERM"/>
    <property type="match status" value="1"/>
</dbReference>
<dbReference type="InterPro" id="IPR049804">
    <property type="entry name" value="Choice_anch_L"/>
</dbReference>
<evidence type="ECO:0000313" key="2">
    <source>
        <dbReference type="Proteomes" id="UP000610456"/>
    </source>
</evidence>
<proteinExistence type="predicted"/>
<organism evidence="1 2">
    <name type="scientific">Salinimicrobium marinum</name>
    <dbReference type="NCBI Taxonomy" id="680283"/>
    <lineage>
        <taxon>Bacteria</taxon>
        <taxon>Pseudomonadati</taxon>
        <taxon>Bacteroidota</taxon>
        <taxon>Flavobacteriia</taxon>
        <taxon>Flavobacteriales</taxon>
        <taxon>Flavobacteriaceae</taxon>
        <taxon>Salinimicrobium</taxon>
    </lineage>
</organism>